<dbReference type="Gene3D" id="3.90.1010.10">
    <property type="match status" value="1"/>
</dbReference>
<sequence>MTQHYSETIKQHYHHPLNSGKLDNADFVAEQVNPLCGDETKVYIKFIIVENSRGRGNFPQSDLVIQDISHETRGCMICVASASAVSEYARGKKLSEIKKLGIKQISKLLNVQISSARASCANLIHAALKKLG</sequence>
<dbReference type="STRING" id="1817824.A2751_01640"/>
<reference evidence="2 3" key="1">
    <citation type="journal article" date="2016" name="Nat. Commun.">
        <title>Thousands of microbial genomes shed light on interconnected biogeochemical processes in an aquifer system.</title>
        <authorList>
            <person name="Anantharaman K."/>
            <person name="Brown C.T."/>
            <person name="Hug L.A."/>
            <person name="Sharon I."/>
            <person name="Castelle C.J."/>
            <person name="Probst A.J."/>
            <person name="Thomas B.C."/>
            <person name="Singh A."/>
            <person name="Wilkins M.J."/>
            <person name="Karaoz U."/>
            <person name="Brodie E.L."/>
            <person name="Williams K.H."/>
            <person name="Hubbard S.S."/>
            <person name="Banfield J.F."/>
        </authorList>
    </citation>
    <scope>NUCLEOTIDE SEQUENCE [LARGE SCALE GENOMIC DNA]</scope>
</reference>
<dbReference type="Proteomes" id="UP000176864">
    <property type="component" value="Unassembled WGS sequence"/>
</dbReference>
<evidence type="ECO:0000313" key="3">
    <source>
        <dbReference type="Proteomes" id="UP000176864"/>
    </source>
</evidence>
<organism evidence="2 3">
    <name type="scientific">Candidatus Doudnabacteria bacterium RIFCSPHIGHO2_01_FULL_46_14</name>
    <dbReference type="NCBI Taxonomy" id="1817824"/>
    <lineage>
        <taxon>Bacteria</taxon>
        <taxon>Candidatus Doudnaibacteriota</taxon>
    </lineage>
</organism>
<accession>A0A1F5NJR6</accession>
<evidence type="ECO:0000313" key="2">
    <source>
        <dbReference type="EMBL" id="OGE77742.1"/>
    </source>
</evidence>
<dbReference type="GO" id="GO:0016226">
    <property type="term" value="P:iron-sulfur cluster assembly"/>
    <property type="evidence" value="ECO:0007669"/>
    <property type="project" value="InterPro"/>
</dbReference>
<evidence type="ECO:0000259" key="1">
    <source>
        <dbReference type="Pfam" id="PF01592"/>
    </source>
</evidence>
<proteinExistence type="predicted"/>
<gene>
    <name evidence="2" type="ORF">A2751_01640</name>
</gene>
<dbReference type="GO" id="GO:0005506">
    <property type="term" value="F:iron ion binding"/>
    <property type="evidence" value="ECO:0007669"/>
    <property type="project" value="InterPro"/>
</dbReference>
<dbReference type="EMBL" id="MFEK01000016">
    <property type="protein sequence ID" value="OGE77742.1"/>
    <property type="molecule type" value="Genomic_DNA"/>
</dbReference>
<comment type="caution">
    <text evidence="2">The sequence shown here is derived from an EMBL/GenBank/DDBJ whole genome shotgun (WGS) entry which is preliminary data.</text>
</comment>
<name>A0A1F5NJR6_9BACT</name>
<dbReference type="Pfam" id="PF01592">
    <property type="entry name" value="NifU_N"/>
    <property type="match status" value="1"/>
</dbReference>
<feature type="domain" description="NIF system FeS cluster assembly NifU N-terminal" evidence="1">
    <location>
        <begin position="5"/>
        <end position="129"/>
    </location>
</feature>
<dbReference type="SUPFAM" id="SSF82649">
    <property type="entry name" value="SufE/NifU"/>
    <property type="match status" value="1"/>
</dbReference>
<dbReference type="InterPro" id="IPR002871">
    <property type="entry name" value="NIF_FeS_clus_asmbl_NifU_N"/>
</dbReference>
<dbReference type="GO" id="GO:0051536">
    <property type="term" value="F:iron-sulfur cluster binding"/>
    <property type="evidence" value="ECO:0007669"/>
    <property type="project" value="InterPro"/>
</dbReference>
<protein>
    <recommendedName>
        <fullName evidence="1">NIF system FeS cluster assembly NifU N-terminal domain-containing protein</fullName>
    </recommendedName>
</protein>
<dbReference type="AlphaFoldDB" id="A0A1F5NJR6"/>
<dbReference type="PANTHER" id="PTHR10093">
    <property type="entry name" value="IRON-SULFUR CLUSTER ASSEMBLY ENZYME NIFU HOMOLOG"/>
    <property type="match status" value="1"/>
</dbReference>
<dbReference type="CDD" id="cd06664">
    <property type="entry name" value="IscU_like"/>
    <property type="match status" value="1"/>
</dbReference>